<dbReference type="PANTHER" id="PTHR43280">
    <property type="entry name" value="ARAC-FAMILY TRANSCRIPTIONAL REGULATOR"/>
    <property type="match status" value="1"/>
</dbReference>
<dbReference type="Proteomes" id="UP000609346">
    <property type="component" value="Unassembled WGS sequence"/>
</dbReference>
<dbReference type="Pfam" id="PF12833">
    <property type="entry name" value="HTH_18"/>
    <property type="match status" value="1"/>
</dbReference>
<organism evidence="5 6">
    <name type="scientific">Paenibacillus terricola</name>
    <dbReference type="NCBI Taxonomy" id="2763503"/>
    <lineage>
        <taxon>Bacteria</taxon>
        <taxon>Bacillati</taxon>
        <taxon>Bacillota</taxon>
        <taxon>Bacilli</taxon>
        <taxon>Bacillales</taxon>
        <taxon>Paenibacillaceae</taxon>
        <taxon>Paenibacillus</taxon>
    </lineage>
</organism>
<keyword evidence="3" id="KW-0804">Transcription</keyword>
<dbReference type="PANTHER" id="PTHR43280:SF34">
    <property type="entry name" value="ARAC-FAMILY TRANSCRIPTIONAL REGULATOR"/>
    <property type="match status" value="1"/>
</dbReference>
<name>A0ABR8N399_9BACL</name>
<dbReference type="Gene3D" id="2.60.120.10">
    <property type="entry name" value="Jelly Rolls"/>
    <property type="match status" value="1"/>
</dbReference>
<evidence type="ECO:0000313" key="6">
    <source>
        <dbReference type="Proteomes" id="UP000609346"/>
    </source>
</evidence>
<evidence type="ECO:0000256" key="1">
    <source>
        <dbReference type="ARBA" id="ARBA00023015"/>
    </source>
</evidence>
<reference evidence="5 6" key="1">
    <citation type="submission" date="2020-09" db="EMBL/GenBank/DDBJ databases">
        <title>Paenibacillus sp. strain PR3 16S rRNA gene Genome sequencing and assembly.</title>
        <authorList>
            <person name="Kim J."/>
        </authorList>
    </citation>
    <scope>NUCLEOTIDE SEQUENCE [LARGE SCALE GENOMIC DNA]</scope>
    <source>
        <strain evidence="5 6">PR3</strain>
    </source>
</reference>
<dbReference type="InterPro" id="IPR014710">
    <property type="entry name" value="RmlC-like_jellyroll"/>
</dbReference>
<dbReference type="SUPFAM" id="SSF51215">
    <property type="entry name" value="Regulatory protein AraC"/>
    <property type="match status" value="1"/>
</dbReference>
<dbReference type="InterPro" id="IPR009057">
    <property type="entry name" value="Homeodomain-like_sf"/>
</dbReference>
<dbReference type="SMART" id="SM00342">
    <property type="entry name" value="HTH_ARAC"/>
    <property type="match status" value="1"/>
</dbReference>
<keyword evidence="2" id="KW-0238">DNA-binding</keyword>
<keyword evidence="6" id="KW-1185">Reference proteome</keyword>
<feature type="domain" description="HTH araC/xylS-type" evidence="4">
    <location>
        <begin position="182"/>
        <end position="279"/>
    </location>
</feature>
<evidence type="ECO:0000256" key="2">
    <source>
        <dbReference type="ARBA" id="ARBA00023125"/>
    </source>
</evidence>
<evidence type="ECO:0000259" key="4">
    <source>
        <dbReference type="PROSITE" id="PS01124"/>
    </source>
</evidence>
<evidence type="ECO:0000313" key="5">
    <source>
        <dbReference type="EMBL" id="MBD3921690.1"/>
    </source>
</evidence>
<gene>
    <name evidence="5" type="ORF">H8B09_23190</name>
</gene>
<comment type="caution">
    <text evidence="5">The sequence shown here is derived from an EMBL/GenBank/DDBJ whole genome shotgun (WGS) entry which is preliminary data.</text>
</comment>
<keyword evidence="1" id="KW-0805">Transcription regulation</keyword>
<protein>
    <submittedName>
        <fullName evidence="5">Helix-turn-helix domain-containing protein</fullName>
    </submittedName>
</protein>
<evidence type="ECO:0000256" key="3">
    <source>
        <dbReference type="ARBA" id="ARBA00023163"/>
    </source>
</evidence>
<dbReference type="EMBL" id="JACXZA010000006">
    <property type="protein sequence ID" value="MBD3921690.1"/>
    <property type="molecule type" value="Genomic_DNA"/>
</dbReference>
<proteinExistence type="predicted"/>
<dbReference type="SUPFAM" id="SSF46689">
    <property type="entry name" value="Homeodomain-like"/>
    <property type="match status" value="2"/>
</dbReference>
<accession>A0ABR8N399</accession>
<dbReference type="Pfam" id="PF02311">
    <property type="entry name" value="AraC_binding"/>
    <property type="match status" value="1"/>
</dbReference>
<dbReference type="InterPro" id="IPR018060">
    <property type="entry name" value="HTH_AraC"/>
</dbReference>
<dbReference type="InterPro" id="IPR003313">
    <property type="entry name" value="AraC-bd"/>
</dbReference>
<sequence length="280" mass="32645">MVSLHYHAKDQSFRLHHARDERPNQQHFFLHYEQCYELYMFISGAGSFSIEGNLYELEPYSILMINSNELHALNIDENLPYERIVISFNESIMPPIMLSGVDLFRSFKYRKLGQNNQISAEQVRVSGLLDLMNKYMELLKQPSAENEFVAKCVMVQMLHTINTLAESKIELTDPSPKTTKIHDMIEYINANLDQPLGLDELSHRFFVTKYHLCRVFREATGFSINQYITYKRVHKADELMRQGHPMTKACFLAGFNSYSNFYRSYRKLTGKSPRDGKSGE</sequence>
<dbReference type="InterPro" id="IPR037923">
    <property type="entry name" value="HTH-like"/>
</dbReference>
<dbReference type="Gene3D" id="1.10.10.60">
    <property type="entry name" value="Homeodomain-like"/>
    <property type="match status" value="2"/>
</dbReference>
<dbReference type="PROSITE" id="PS01124">
    <property type="entry name" value="HTH_ARAC_FAMILY_2"/>
    <property type="match status" value="1"/>
</dbReference>